<evidence type="ECO:0000313" key="1">
    <source>
        <dbReference type="EMBL" id="CAF2119956.1"/>
    </source>
</evidence>
<comment type="caution">
    <text evidence="1">The sequence shown here is derived from an EMBL/GenBank/DDBJ whole genome shotgun (WGS) entry which is preliminary data.</text>
</comment>
<dbReference type="AlphaFoldDB" id="A0A816V510"/>
<evidence type="ECO:0000313" key="2">
    <source>
        <dbReference type="Proteomes" id="UP000663887"/>
    </source>
</evidence>
<gene>
    <name evidence="1" type="ORF">XDN619_LOCUS22494</name>
</gene>
<dbReference type="PANTHER" id="PTHR36649">
    <property type="entry name" value="UBIQUITIN-LIKE DOMAIN-CONTAINING PROTEIN"/>
    <property type="match status" value="1"/>
</dbReference>
<sequence length="692" mass="79781">MDDDLAFSLQCFIEEQKIILESTRVAQENAYHVAVGKNKDLDDGRCRLQDQLIHLAKKIFNQLQIGVNIYYDKIQTEIHHIFFRSNQSIDQRTRQMFDTDEIGRLIMLLTTIHSQSNPPGGSSWLPAYFISTLRASVAAALQTFNVSIRPVHESMSQSRKLDQDGISLTLVEPIIDSINQNLAIRGANKRYCDDITTHKEKIAREIHSSQGSQSETLVTILKLIFETINEGYQHSEQYIQSNSWSRKQRFWTDILYNEFLEKVHSYNRKQLEKNTKIRQKLERRHRADQARVRRDILQLAATLRILAVGSSQKNQDDFEKRFIDEQKLDRNHQQRNSDRHGVAPVIFANIDKPSTDPLPVTVTLDERYENWTGIDNGTAKRTAYIRQFCKQLNIPLDAFIIERVVSGSTVVIGTVFPPYGKVVMKYFSVDDAELENLSCQGKISTITLGRFGLNVKDQVLFPKWNRVYTRESGGTFWSGSLDRAGKPYYCPVGWTRFAIKVTDTQDEFDQLYANYHVAYHGTKCAVASDILNNGLQGTNGCYRQGLTIYLSPSIEYSGHKRYATPWKHDETGKYYQLVLQCRVNPRILSTRSIKKETLLKTDATIQIDPNFSNDELEWILPADEPVSRKDLICYGLMVRITHDDPANLPSSKWWKMNLQQDQLEKRLGQDFEKLTRWLVDIGENDRCNAMSI</sequence>
<dbReference type="Gene3D" id="3.90.228.10">
    <property type="match status" value="1"/>
</dbReference>
<organism evidence="1 2">
    <name type="scientific">Rotaria magnacalcarata</name>
    <dbReference type="NCBI Taxonomy" id="392030"/>
    <lineage>
        <taxon>Eukaryota</taxon>
        <taxon>Metazoa</taxon>
        <taxon>Spiralia</taxon>
        <taxon>Gnathifera</taxon>
        <taxon>Rotifera</taxon>
        <taxon>Eurotatoria</taxon>
        <taxon>Bdelloidea</taxon>
        <taxon>Philodinida</taxon>
        <taxon>Philodinidae</taxon>
        <taxon>Rotaria</taxon>
    </lineage>
</organism>
<reference evidence="1" key="1">
    <citation type="submission" date="2021-02" db="EMBL/GenBank/DDBJ databases">
        <authorList>
            <person name="Nowell W R."/>
        </authorList>
    </citation>
    <scope>NUCLEOTIDE SEQUENCE</scope>
</reference>
<accession>A0A816V510</accession>
<name>A0A816V510_9BILA</name>
<dbReference type="PANTHER" id="PTHR36649:SF29">
    <property type="entry name" value="PARP CATALYTIC DOMAIN-CONTAINING PROTEIN-RELATED"/>
    <property type="match status" value="1"/>
</dbReference>
<dbReference type="EMBL" id="CAJNRG010010182">
    <property type="protein sequence ID" value="CAF2119956.1"/>
    <property type="molecule type" value="Genomic_DNA"/>
</dbReference>
<dbReference type="Proteomes" id="UP000663887">
    <property type="component" value="Unassembled WGS sequence"/>
</dbReference>
<protein>
    <submittedName>
        <fullName evidence="1">Uncharacterized protein</fullName>
    </submittedName>
</protein>
<proteinExistence type="predicted"/>